<evidence type="ECO:0000313" key="3">
    <source>
        <dbReference type="Proteomes" id="UP000232149"/>
    </source>
</evidence>
<keyword evidence="3" id="KW-1185">Reference proteome</keyword>
<protein>
    <submittedName>
        <fullName evidence="1">Uncharacterized protein</fullName>
    </submittedName>
</protein>
<dbReference type="EMBL" id="NPDV01000006">
    <property type="protein sequence ID" value="PJZ53591.1"/>
    <property type="molecule type" value="Genomic_DNA"/>
</dbReference>
<name>A0A2M9YPY5_9LEPT</name>
<evidence type="ECO:0000313" key="4">
    <source>
        <dbReference type="Proteomes" id="UP000232188"/>
    </source>
</evidence>
<reference evidence="3 4" key="1">
    <citation type="submission" date="2017-07" db="EMBL/GenBank/DDBJ databases">
        <title>Leptospira spp. isolated from tropical soils.</title>
        <authorList>
            <person name="Thibeaux R."/>
            <person name="Iraola G."/>
            <person name="Ferres I."/>
            <person name="Bierque E."/>
            <person name="Girault D."/>
            <person name="Soupe-Gilbert M.-E."/>
            <person name="Picardeau M."/>
            <person name="Goarant C."/>
        </authorList>
    </citation>
    <scope>NUCLEOTIDE SEQUENCE [LARGE SCALE GENOMIC DNA]</scope>
    <source>
        <strain evidence="1 4">FH2-B-C1</strain>
        <strain evidence="2 3">FH2-B-D1</strain>
    </source>
</reference>
<sequence length="73" mass="8717">MLTFHFEFEFYNDSFFTENITALQNKIGFHRKYPILLFVPIKLRVLTFSNRIFRIRTSPKTGKEPCGLIFPTK</sequence>
<evidence type="ECO:0000313" key="2">
    <source>
        <dbReference type="EMBL" id="PJZ61399.1"/>
    </source>
</evidence>
<gene>
    <name evidence="2" type="ORF">CH376_13455</name>
    <name evidence="1" type="ORF">CH380_08310</name>
</gene>
<accession>A0A2M9YPY5</accession>
<dbReference type="Proteomes" id="UP000232149">
    <property type="component" value="Unassembled WGS sequence"/>
</dbReference>
<proteinExistence type="predicted"/>
<dbReference type="AlphaFoldDB" id="A0A2M9YPY5"/>
<comment type="caution">
    <text evidence="1">The sequence shown here is derived from an EMBL/GenBank/DDBJ whole genome shotgun (WGS) entry which is preliminary data.</text>
</comment>
<dbReference type="Proteomes" id="UP000232188">
    <property type="component" value="Unassembled WGS sequence"/>
</dbReference>
<dbReference type="EMBL" id="NPDU01000033">
    <property type="protein sequence ID" value="PJZ61399.1"/>
    <property type="molecule type" value="Genomic_DNA"/>
</dbReference>
<organism evidence="1 4">
    <name type="scientific">Leptospira adleri</name>
    <dbReference type="NCBI Taxonomy" id="2023186"/>
    <lineage>
        <taxon>Bacteria</taxon>
        <taxon>Pseudomonadati</taxon>
        <taxon>Spirochaetota</taxon>
        <taxon>Spirochaetia</taxon>
        <taxon>Leptospirales</taxon>
        <taxon>Leptospiraceae</taxon>
        <taxon>Leptospira</taxon>
    </lineage>
</organism>
<evidence type="ECO:0000313" key="1">
    <source>
        <dbReference type="EMBL" id="PJZ53591.1"/>
    </source>
</evidence>